<protein>
    <submittedName>
        <fullName evidence="4">Glyoxylate/hydroxypyruvate reductase A</fullName>
    </submittedName>
</protein>
<keyword evidence="1" id="KW-0560">Oxidoreductase</keyword>
<feature type="domain" description="D-isomer specific 2-hydroxyacid dehydrogenase NAD-binding" evidence="3">
    <location>
        <begin position="121"/>
        <end position="291"/>
    </location>
</feature>
<evidence type="ECO:0000313" key="4">
    <source>
        <dbReference type="EMBL" id="GAA0604319.1"/>
    </source>
</evidence>
<organism evidence="4 5">
    <name type="scientific">Paenochrobactrum glaciei</name>
    <dbReference type="NCBI Taxonomy" id="486407"/>
    <lineage>
        <taxon>Bacteria</taxon>
        <taxon>Pseudomonadati</taxon>
        <taxon>Pseudomonadota</taxon>
        <taxon>Alphaproteobacteria</taxon>
        <taxon>Hyphomicrobiales</taxon>
        <taxon>Brucellaceae</taxon>
        <taxon>Paenochrobactrum</taxon>
    </lineage>
</organism>
<dbReference type="InterPro" id="IPR006140">
    <property type="entry name" value="D-isomer_DH_NAD-bd"/>
</dbReference>
<dbReference type="InterPro" id="IPR029752">
    <property type="entry name" value="D-isomer_DH_CS1"/>
</dbReference>
<dbReference type="Gene3D" id="3.40.50.720">
    <property type="entry name" value="NAD(P)-binding Rossmann-like Domain"/>
    <property type="match status" value="2"/>
</dbReference>
<dbReference type="PANTHER" id="PTHR43333:SF1">
    <property type="entry name" value="D-ISOMER SPECIFIC 2-HYDROXYACID DEHYDROGENASE NAD-BINDING DOMAIN-CONTAINING PROTEIN"/>
    <property type="match status" value="1"/>
</dbReference>
<name>A0ABP3R7D3_9HYPH</name>
<evidence type="ECO:0000256" key="1">
    <source>
        <dbReference type="ARBA" id="ARBA00023002"/>
    </source>
</evidence>
<dbReference type="RefSeq" id="WP_343805024.1">
    <property type="nucleotide sequence ID" value="NZ_BAAADE010000003.1"/>
</dbReference>
<keyword evidence="2" id="KW-0520">NAD</keyword>
<dbReference type="CDD" id="cd12164">
    <property type="entry name" value="GDH_like_2"/>
    <property type="match status" value="1"/>
</dbReference>
<keyword evidence="5" id="KW-1185">Reference proteome</keyword>
<dbReference type="PROSITE" id="PS00065">
    <property type="entry name" value="D_2_HYDROXYACID_DH_1"/>
    <property type="match status" value="1"/>
</dbReference>
<reference evidence="5" key="1">
    <citation type="journal article" date="2019" name="Int. J. Syst. Evol. Microbiol.">
        <title>The Global Catalogue of Microorganisms (GCM) 10K type strain sequencing project: providing services to taxonomists for standard genome sequencing and annotation.</title>
        <authorList>
            <consortium name="The Broad Institute Genomics Platform"/>
            <consortium name="The Broad Institute Genome Sequencing Center for Infectious Disease"/>
            <person name="Wu L."/>
            <person name="Ma J."/>
        </authorList>
    </citation>
    <scope>NUCLEOTIDE SEQUENCE [LARGE SCALE GENOMIC DNA]</scope>
    <source>
        <strain evidence="5">JCM 15115</strain>
    </source>
</reference>
<evidence type="ECO:0000313" key="5">
    <source>
        <dbReference type="Proteomes" id="UP001424441"/>
    </source>
</evidence>
<dbReference type="SUPFAM" id="SSF51735">
    <property type="entry name" value="NAD(P)-binding Rossmann-fold domains"/>
    <property type="match status" value="1"/>
</dbReference>
<dbReference type="InterPro" id="IPR036291">
    <property type="entry name" value="NAD(P)-bd_dom_sf"/>
</dbReference>
<dbReference type="PANTHER" id="PTHR43333">
    <property type="entry name" value="2-HACID_DH_C DOMAIN-CONTAINING PROTEIN"/>
    <property type="match status" value="1"/>
</dbReference>
<accession>A0ABP3R7D3</accession>
<evidence type="ECO:0000256" key="2">
    <source>
        <dbReference type="ARBA" id="ARBA00023027"/>
    </source>
</evidence>
<dbReference type="Proteomes" id="UP001424441">
    <property type="component" value="Unassembled WGS sequence"/>
</dbReference>
<sequence length="326" mass="35884">MMANAECLNESATGTQEKIGALLFYSEFDSPDEWKDVIKAELPELDFRVYPDVGDPSDVKYILAWKPYDGFFNEFSNLSLVINLGAGVDALLQRTDLPQVPIARLSDSGMVQLMKSYVLFAVLRYARDIPSFEAAKRAKSWTYIHPRPLHRIKVGVIGLGQLGSSVAAALSALSFDVRGWDAYPKTIEGVKVYGADEFTQFGQDLDICVNMLPLTPQTTGLLGEEFFNNLPSGCHFINASRGAVVDEKSLLAALESGHIAGATLDAFCVEPLPDDHPFWAMENVLITPHLASITVPETAALDVVENIRRINRGEMPKHQISFAKGY</sequence>
<comment type="caution">
    <text evidence="4">The sequence shown here is derived from an EMBL/GenBank/DDBJ whole genome shotgun (WGS) entry which is preliminary data.</text>
</comment>
<dbReference type="Pfam" id="PF02826">
    <property type="entry name" value="2-Hacid_dh_C"/>
    <property type="match status" value="1"/>
</dbReference>
<evidence type="ECO:0000259" key="3">
    <source>
        <dbReference type="Pfam" id="PF02826"/>
    </source>
</evidence>
<gene>
    <name evidence="4" type="ORF">GCM10008943_19830</name>
</gene>
<proteinExistence type="predicted"/>
<dbReference type="EMBL" id="BAAADE010000003">
    <property type="protein sequence ID" value="GAA0604319.1"/>
    <property type="molecule type" value="Genomic_DNA"/>
</dbReference>